<dbReference type="STRING" id="1592317.DPF_2206"/>
<reference evidence="4" key="1">
    <citation type="submission" date="2016-06" db="EMBL/GenBank/DDBJ databases">
        <title>Draft genome sequence of Desulfoplanes formicivorans strain Pf12B.</title>
        <authorList>
            <person name="Watanabe M."/>
            <person name="Kojima H."/>
            <person name="Fukui M."/>
        </authorList>
    </citation>
    <scope>NUCLEOTIDE SEQUENCE [LARGE SCALE GENOMIC DNA]</scope>
    <source>
        <strain evidence="4">Pf12B</strain>
    </source>
</reference>
<dbReference type="GO" id="GO:0005507">
    <property type="term" value="F:copper ion binding"/>
    <property type="evidence" value="ECO:0007669"/>
    <property type="project" value="InterPro"/>
</dbReference>
<dbReference type="GO" id="GO:0006825">
    <property type="term" value="P:copper ion transport"/>
    <property type="evidence" value="ECO:0007669"/>
    <property type="project" value="InterPro"/>
</dbReference>
<evidence type="ECO:0000313" key="4">
    <source>
        <dbReference type="Proteomes" id="UP000095200"/>
    </source>
</evidence>
<dbReference type="EMBL" id="BDFE01000017">
    <property type="protein sequence ID" value="GAU09480.1"/>
    <property type="molecule type" value="Genomic_DNA"/>
</dbReference>
<dbReference type="SUPFAM" id="SSF55008">
    <property type="entry name" value="HMA, heavy metal-associated domain"/>
    <property type="match status" value="1"/>
</dbReference>
<organism evidence="3 4">
    <name type="scientific">Desulfoplanes formicivorans</name>
    <dbReference type="NCBI Taxonomy" id="1592317"/>
    <lineage>
        <taxon>Bacteria</taxon>
        <taxon>Pseudomonadati</taxon>
        <taxon>Thermodesulfobacteriota</taxon>
        <taxon>Desulfovibrionia</taxon>
        <taxon>Desulfovibrionales</taxon>
        <taxon>Desulfoplanaceae</taxon>
        <taxon>Desulfoplanes</taxon>
    </lineage>
</organism>
<comment type="caution">
    <text evidence="3">The sequence shown here is derived from an EMBL/GenBank/DDBJ whole genome shotgun (WGS) entry which is preliminary data.</text>
</comment>
<keyword evidence="4" id="KW-1185">Reference proteome</keyword>
<evidence type="ECO:0000313" key="3">
    <source>
        <dbReference type="EMBL" id="GAU09480.1"/>
    </source>
</evidence>
<dbReference type="OrthoDB" id="9801832at2"/>
<accession>A0A194AJR2</accession>
<dbReference type="CDD" id="cd00371">
    <property type="entry name" value="HMA"/>
    <property type="match status" value="1"/>
</dbReference>
<dbReference type="Pfam" id="PF00403">
    <property type="entry name" value="HMA"/>
    <property type="match status" value="1"/>
</dbReference>
<dbReference type="PROSITE" id="PS01047">
    <property type="entry name" value="HMA_1"/>
    <property type="match status" value="1"/>
</dbReference>
<dbReference type="InterPro" id="IPR006121">
    <property type="entry name" value="HMA_dom"/>
</dbReference>
<dbReference type="RefSeq" id="WP_069859700.1">
    <property type="nucleotide sequence ID" value="NZ_BDFE01000017.1"/>
</dbReference>
<dbReference type="PRINTS" id="PR00944">
    <property type="entry name" value="CUEXPORT"/>
</dbReference>
<dbReference type="Gene3D" id="3.30.70.100">
    <property type="match status" value="1"/>
</dbReference>
<dbReference type="PROSITE" id="PS50846">
    <property type="entry name" value="HMA_2"/>
    <property type="match status" value="1"/>
</dbReference>
<dbReference type="InterPro" id="IPR000428">
    <property type="entry name" value="Cu-bd"/>
</dbReference>
<gene>
    <name evidence="3" type="ORF">DPF_2206</name>
</gene>
<dbReference type="InterPro" id="IPR036163">
    <property type="entry name" value="HMA_dom_sf"/>
</dbReference>
<dbReference type="AlphaFoldDB" id="A0A194AJR2"/>
<evidence type="ECO:0000259" key="2">
    <source>
        <dbReference type="PROSITE" id="PS50846"/>
    </source>
</evidence>
<feature type="domain" description="HMA" evidence="2">
    <location>
        <begin position="1"/>
        <end position="65"/>
    </location>
</feature>
<dbReference type="FunFam" id="3.30.70.100:FF:000001">
    <property type="entry name" value="ATPase copper transporting beta"/>
    <property type="match status" value="1"/>
</dbReference>
<dbReference type="InterPro" id="IPR017969">
    <property type="entry name" value="Heavy-metal-associated_CS"/>
</dbReference>
<name>A0A194AJR2_9BACT</name>
<proteinExistence type="predicted"/>
<evidence type="ECO:0000256" key="1">
    <source>
        <dbReference type="ARBA" id="ARBA00022723"/>
    </source>
</evidence>
<sequence length="69" mass="7559">MTAIKVEGMSCEHCVQSVTKALESIPGLENIHVDLQKKQAQFTAKGPISMDLVHQAIRKIGFESSDMDS</sequence>
<keyword evidence="1" id="KW-0479">Metal-binding</keyword>
<dbReference type="Proteomes" id="UP000095200">
    <property type="component" value="Unassembled WGS sequence"/>
</dbReference>
<protein>
    <submittedName>
        <fullName evidence="3">Mercury transporter</fullName>
    </submittedName>
</protein>